<dbReference type="GO" id="GO:0004427">
    <property type="term" value="F:inorganic diphosphate phosphatase activity"/>
    <property type="evidence" value="ECO:0007669"/>
    <property type="project" value="UniProtKB-UniRule"/>
</dbReference>
<comment type="cofactor">
    <cofactor evidence="1 7">
        <name>Mg(2+)</name>
        <dbReference type="ChEBI" id="CHEBI:18420"/>
    </cofactor>
</comment>
<evidence type="ECO:0000313" key="9">
    <source>
        <dbReference type="Proteomes" id="UP000185934"/>
    </source>
</evidence>
<keyword evidence="2 7" id="KW-0963">Cytoplasm</keyword>
<reference evidence="9" key="1">
    <citation type="submission" date="2016-11" db="EMBL/GenBank/DDBJ databases">
        <title>Dehalogenimonas formicexedens sp. nov., a chlorinated alkane respiring bacterium isolated from contaminated groundwater.</title>
        <authorList>
            <person name="Key T.A."/>
            <person name="Bowman K.S."/>
            <person name="Lee I."/>
            <person name="Chun J."/>
            <person name="Albuquerque L."/>
            <person name="da Costa M.S."/>
            <person name="Rainey F.A."/>
            <person name="Moe W.M."/>
        </authorList>
    </citation>
    <scope>NUCLEOTIDE SEQUENCE [LARGE SCALE GENOMIC DNA]</scope>
    <source>
        <strain evidence="9">NSZ-14</strain>
    </source>
</reference>
<evidence type="ECO:0000256" key="6">
    <source>
        <dbReference type="ARBA" id="ARBA00047820"/>
    </source>
</evidence>
<dbReference type="PANTHER" id="PTHR10286">
    <property type="entry name" value="INORGANIC PYROPHOSPHATASE"/>
    <property type="match status" value="1"/>
</dbReference>
<comment type="catalytic activity">
    <reaction evidence="6 7">
        <text>diphosphate + H2O = 2 phosphate + H(+)</text>
        <dbReference type="Rhea" id="RHEA:24576"/>
        <dbReference type="ChEBI" id="CHEBI:15377"/>
        <dbReference type="ChEBI" id="CHEBI:15378"/>
        <dbReference type="ChEBI" id="CHEBI:33019"/>
        <dbReference type="ChEBI" id="CHEBI:43474"/>
        <dbReference type="EC" id="3.6.1.1"/>
    </reaction>
</comment>
<accession>A0A1P8F6E0</accession>
<name>A0A1P8F6E0_9CHLR</name>
<keyword evidence="4 7" id="KW-0378">Hydrolase</keyword>
<evidence type="ECO:0000313" key="8">
    <source>
        <dbReference type="EMBL" id="APV44033.1"/>
    </source>
</evidence>
<dbReference type="GO" id="GO:0005737">
    <property type="term" value="C:cytoplasm"/>
    <property type="evidence" value="ECO:0007669"/>
    <property type="project" value="UniProtKB-SubCell"/>
</dbReference>
<dbReference type="InterPro" id="IPR008162">
    <property type="entry name" value="Pyrophosphatase"/>
</dbReference>
<dbReference type="SUPFAM" id="SSF50324">
    <property type="entry name" value="Inorganic pyrophosphatase"/>
    <property type="match status" value="1"/>
</dbReference>
<dbReference type="Gene3D" id="3.90.80.10">
    <property type="entry name" value="Inorganic pyrophosphatase"/>
    <property type="match status" value="1"/>
</dbReference>
<keyword evidence="5 7" id="KW-0460">Magnesium</keyword>
<evidence type="ECO:0000256" key="7">
    <source>
        <dbReference type="HAMAP-Rule" id="MF_00209"/>
    </source>
</evidence>
<dbReference type="OrthoDB" id="5187599at2"/>
<feature type="binding site" evidence="7">
    <location>
        <position position="90"/>
    </location>
    <ligand>
        <name>Mg(2+)</name>
        <dbReference type="ChEBI" id="CHEBI:18420"/>
        <label>1</label>
    </ligand>
</feature>
<comment type="subunit">
    <text evidence="7">Homohexamer.</text>
</comment>
<feature type="binding site" evidence="7">
    <location>
        <position position="54"/>
    </location>
    <ligand>
        <name>substrate</name>
    </ligand>
</feature>
<dbReference type="Proteomes" id="UP000185934">
    <property type="component" value="Chromosome"/>
</dbReference>
<evidence type="ECO:0000256" key="2">
    <source>
        <dbReference type="ARBA" id="ARBA00022490"/>
    </source>
</evidence>
<dbReference type="CDD" id="cd00412">
    <property type="entry name" value="pyrophosphatase"/>
    <property type="match status" value="1"/>
</dbReference>
<dbReference type="GO" id="GO:0000287">
    <property type="term" value="F:magnesium ion binding"/>
    <property type="evidence" value="ECO:0007669"/>
    <property type="project" value="UniProtKB-UniRule"/>
</dbReference>
<comment type="subcellular location">
    <subcellularLocation>
        <location evidence="7">Cytoplasm</location>
    </subcellularLocation>
</comment>
<dbReference type="InterPro" id="IPR036649">
    <property type="entry name" value="Pyrophosphatase_sf"/>
</dbReference>
<dbReference type="HAMAP" id="MF_00209">
    <property type="entry name" value="Inorganic_PPase"/>
    <property type="match status" value="1"/>
</dbReference>
<keyword evidence="9" id="KW-1185">Reference proteome</keyword>
<feature type="binding site" evidence="7">
    <location>
        <position position="80"/>
    </location>
    <ligand>
        <name>substrate</name>
    </ligand>
</feature>
<dbReference type="FunFam" id="3.90.80.10:FF:000003">
    <property type="entry name" value="Inorganic pyrophosphatase"/>
    <property type="match status" value="1"/>
</dbReference>
<dbReference type="Pfam" id="PF00719">
    <property type="entry name" value="Pyrophosphatase"/>
    <property type="match status" value="1"/>
</dbReference>
<dbReference type="EC" id="3.6.1.1" evidence="7"/>
<comment type="similarity">
    <text evidence="7">Belongs to the PPase family.</text>
</comment>
<dbReference type="AlphaFoldDB" id="A0A1P8F6E0"/>
<evidence type="ECO:0000256" key="1">
    <source>
        <dbReference type="ARBA" id="ARBA00001946"/>
    </source>
</evidence>
<comment type="function">
    <text evidence="7">Catalyzes the hydrolysis of inorganic pyrophosphate (PPi) forming two phosphate ions.</text>
</comment>
<dbReference type="KEGG" id="dfo:Dform_00678"/>
<keyword evidence="3 7" id="KW-0479">Metal-binding</keyword>
<feature type="binding site" evidence="7">
    <location>
        <position position="164"/>
    </location>
    <ligand>
        <name>substrate</name>
    </ligand>
</feature>
<dbReference type="STRING" id="1839801.Dform_00678"/>
<protein>
    <recommendedName>
        <fullName evidence="7">Inorganic pyrophosphatase</fullName>
        <ecNumber evidence="7">3.6.1.1</ecNumber>
    </recommendedName>
    <alternativeName>
        <fullName evidence="7">Pyrophosphate phospho-hydrolase</fullName>
        <shortName evidence="7">PPase</shortName>
    </alternativeName>
</protein>
<organism evidence="8 9">
    <name type="scientific">Dehalogenimonas formicexedens</name>
    <dbReference type="NCBI Taxonomy" id="1839801"/>
    <lineage>
        <taxon>Bacteria</taxon>
        <taxon>Bacillati</taxon>
        <taxon>Chloroflexota</taxon>
        <taxon>Dehalococcoidia</taxon>
        <taxon>Dehalococcoidales</taxon>
        <taxon>Dehalococcoidaceae</taxon>
        <taxon>Dehalogenimonas</taxon>
    </lineage>
</organism>
<evidence type="ECO:0000256" key="5">
    <source>
        <dbReference type="ARBA" id="ARBA00022842"/>
    </source>
</evidence>
<evidence type="ECO:0000256" key="3">
    <source>
        <dbReference type="ARBA" id="ARBA00022723"/>
    </source>
</evidence>
<feature type="binding site" evidence="7">
    <location>
        <position position="95"/>
    </location>
    <ligand>
        <name>Mg(2+)</name>
        <dbReference type="ChEBI" id="CHEBI:18420"/>
        <label>1</label>
    </ligand>
</feature>
<proteinExistence type="inferred from homology"/>
<evidence type="ECO:0000256" key="4">
    <source>
        <dbReference type="ARBA" id="ARBA00022801"/>
    </source>
</evidence>
<feature type="binding site" evidence="7">
    <location>
        <position position="95"/>
    </location>
    <ligand>
        <name>Mg(2+)</name>
        <dbReference type="ChEBI" id="CHEBI:18420"/>
        <label>2</label>
    </ligand>
</feature>
<sequence length="206" mass="23748">MSPEKPLDRNSSEIRIITGDEVVCQPKARPARRAEDEDMVLTILIEIPKGSQNKYEWDKERKIIKFDRMLFSAVHYPSDYGFILDTLAEDTDPLDALVLVSEPTFPGCLIDAKPIGLFRMRDEKGPDEKILCVPMGDPHWNFIQELSDVPPHLLKEIEHFFMIYKELEKKKTGIEGWEDRDSAIKAVYASRKRFQDKQKQLGGSLI</sequence>
<dbReference type="EMBL" id="CP018258">
    <property type="protein sequence ID" value="APV44033.1"/>
    <property type="molecule type" value="Genomic_DNA"/>
</dbReference>
<dbReference type="GO" id="GO:0006796">
    <property type="term" value="P:phosphate-containing compound metabolic process"/>
    <property type="evidence" value="ECO:0007669"/>
    <property type="project" value="InterPro"/>
</dbReference>
<feature type="binding site" evidence="7">
    <location>
        <position position="127"/>
    </location>
    <ligand>
        <name>Mg(2+)</name>
        <dbReference type="ChEBI" id="CHEBI:18420"/>
        <label>1</label>
    </ligand>
</feature>
<gene>
    <name evidence="7 8" type="primary">ppa</name>
    <name evidence="8" type="ORF">Dform_00678</name>
</gene>
<feature type="binding site" evidence="7">
    <location>
        <position position="68"/>
    </location>
    <ligand>
        <name>substrate</name>
    </ligand>
</feature>